<organism evidence="1 2">
    <name type="scientific">Micromonospora sonchi</name>
    <dbReference type="NCBI Taxonomy" id="1763543"/>
    <lineage>
        <taxon>Bacteria</taxon>
        <taxon>Bacillati</taxon>
        <taxon>Actinomycetota</taxon>
        <taxon>Actinomycetes</taxon>
        <taxon>Micromonosporales</taxon>
        <taxon>Micromonosporaceae</taxon>
        <taxon>Micromonospora</taxon>
    </lineage>
</organism>
<reference evidence="1" key="2">
    <citation type="submission" date="2020-09" db="EMBL/GenBank/DDBJ databases">
        <authorList>
            <person name="Sun Q."/>
            <person name="Zhou Y."/>
        </authorList>
    </citation>
    <scope>NUCLEOTIDE SEQUENCE</scope>
    <source>
        <strain evidence="1">CGMCC 4.7312</strain>
    </source>
</reference>
<comment type="caution">
    <text evidence="1">The sequence shown here is derived from an EMBL/GenBank/DDBJ whole genome shotgun (WGS) entry which is preliminary data.</text>
</comment>
<sequence length="152" mass="16629">MLISETRSLLTSMLDLAGVRPGEVSAADVRTIVEVFRRFATVAADDAVSPEKDGDGILAQTGTFDFDGVREFCADLTRQFIEADDQDVIRQLRCTLHWAPSAETEALGSRVLWSFGMPLDDFFAEALSLPGWAWALSGVQAPQHLTIGLEQI</sequence>
<keyword evidence="2" id="KW-1185">Reference proteome</keyword>
<dbReference type="EMBL" id="BMNB01000025">
    <property type="protein sequence ID" value="GGM55887.1"/>
    <property type="molecule type" value="Genomic_DNA"/>
</dbReference>
<dbReference type="RefSeq" id="WP_189047700.1">
    <property type="nucleotide sequence ID" value="NZ_BMNB01000025.1"/>
</dbReference>
<reference evidence="1" key="1">
    <citation type="journal article" date="2014" name="Int. J. Syst. Evol. Microbiol.">
        <title>Complete genome sequence of Corynebacterium casei LMG S-19264T (=DSM 44701T), isolated from a smear-ripened cheese.</title>
        <authorList>
            <consortium name="US DOE Joint Genome Institute (JGI-PGF)"/>
            <person name="Walter F."/>
            <person name="Albersmeier A."/>
            <person name="Kalinowski J."/>
            <person name="Ruckert C."/>
        </authorList>
    </citation>
    <scope>NUCLEOTIDE SEQUENCE</scope>
    <source>
        <strain evidence="1">CGMCC 4.7312</strain>
    </source>
</reference>
<accession>A0A917X2B8</accession>
<dbReference type="AlphaFoldDB" id="A0A917X2B8"/>
<proteinExistence type="predicted"/>
<evidence type="ECO:0000313" key="1">
    <source>
        <dbReference type="EMBL" id="GGM55887.1"/>
    </source>
</evidence>
<dbReference type="Proteomes" id="UP000608890">
    <property type="component" value="Unassembled WGS sequence"/>
</dbReference>
<protein>
    <submittedName>
        <fullName evidence="1">Uncharacterized protein</fullName>
    </submittedName>
</protein>
<evidence type="ECO:0000313" key="2">
    <source>
        <dbReference type="Proteomes" id="UP000608890"/>
    </source>
</evidence>
<name>A0A917X2B8_9ACTN</name>
<gene>
    <name evidence="1" type="ORF">GCM10011608_45920</name>
</gene>